<sequence length="271" mass="27615">MSREGDVGMPSLFKKNRAYEGQPARQAPSSPASARSERAVKTLSRLSSCLCAIAVGAVVFAVVTASSAQTRLAAFEGSTKTVCMANVAIPSGTLLEAEMLRTEEIPSAYVAEGALPSPESATGQITVAPIASNGQVTAESLAAEGNASSLANALEPGLQAISVAVDAESGLAGLIRQGDRVDALAEGNLVVENAAVLAVDSSLDEALHEYATVTLQVAPEDALALQAVQEQASVRLVMRAAADNAQEDAEMAEGQAEGQTEGSQMLEGGTT</sequence>
<keyword evidence="2" id="KW-0812">Transmembrane</keyword>
<proteinExistence type="predicted"/>
<dbReference type="Pfam" id="PF08666">
    <property type="entry name" value="SAF"/>
    <property type="match status" value="1"/>
</dbReference>
<evidence type="ECO:0000313" key="4">
    <source>
        <dbReference type="EMBL" id="HIR01279.1"/>
    </source>
</evidence>
<keyword evidence="2" id="KW-1133">Transmembrane helix</keyword>
<feature type="transmembrane region" description="Helical" evidence="2">
    <location>
        <begin position="43"/>
        <end position="63"/>
    </location>
</feature>
<dbReference type="SMART" id="SM00858">
    <property type="entry name" value="SAF"/>
    <property type="match status" value="1"/>
</dbReference>
<evidence type="ECO:0000256" key="2">
    <source>
        <dbReference type="SAM" id="Phobius"/>
    </source>
</evidence>
<name>A0A9D1D2M8_9ACTN</name>
<dbReference type="CDD" id="cd11614">
    <property type="entry name" value="SAF_CpaB_FlgA_like"/>
    <property type="match status" value="1"/>
</dbReference>
<reference evidence="4" key="2">
    <citation type="journal article" date="2021" name="PeerJ">
        <title>Extensive microbial diversity within the chicken gut microbiome revealed by metagenomics and culture.</title>
        <authorList>
            <person name="Gilroy R."/>
            <person name="Ravi A."/>
            <person name="Getino M."/>
            <person name="Pursley I."/>
            <person name="Horton D.L."/>
            <person name="Alikhan N.F."/>
            <person name="Baker D."/>
            <person name="Gharbi K."/>
            <person name="Hall N."/>
            <person name="Watson M."/>
            <person name="Adriaenssens E.M."/>
            <person name="Foster-Nyarko E."/>
            <person name="Jarju S."/>
            <person name="Secka A."/>
            <person name="Antonio M."/>
            <person name="Oren A."/>
            <person name="Chaudhuri R.R."/>
            <person name="La Ragione R."/>
            <person name="Hildebrand F."/>
            <person name="Pallen M.J."/>
        </authorList>
    </citation>
    <scope>NUCLEOTIDE SEQUENCE</scope>
    <source>
        <strain evidence="4">ChiGjej1B1-2707</strain>
    </source>
</reference>
<dbReference type="Proteomes" id="UP000824261">
    <property type="component" value="Unassembled WGS sequence"/>
</dbReference>
<protein>
    <submittedName>
        <fullName evidence="4">Flp pilus assembly protein CpaB</fullName>
    </submittedName>
</protein>
<evidence type="ECO:0000313" key="5">
    <source>
        <dbReference type="Proteomes" id="UP000824261"/>
    </source>
</evidence>
<dbReference type="EMBL" id="DVGB01000041">
    <property type="protein sequence ID" value="HIR01279.1"/>
    <property type="molecule type" value="Genomic_DNA"/>
</dbReference>
<feature type="compositionally biased region" description="Low complexity" evidence="1">
    <location>
        <begin position="22"/>
        <end position="34"/>
    </location>
</feature>
<organism evidence="4 5">
    <name type="scientific">Candidatus Aveggerthella stercoripullorum</name>
    <dbReference type="NCBI Taxonomy" id="2840688"/>
    <lineage>
        <taxon>Bacteria</taxon>
        <taxon>Bacillati</taxon>
        <taxon>Actinomycetota</taxon>
        <taxon>Coriobacteriia</taxon>
        <taxon>Eggerthellales</taxon>
        <taxon>Eggerthellaceae</taxon>
        <taxon>Eggerthellaceae incertae sedis</taxon>
        <taxon>Candidatus Aveggerthella</taxon>
    </lineage>
</organism>
<reference evidence="4" key="1">
    <citation type="submission" date="2020-10" db="EMBL/GenBank/DDBJ databases">
        <authorList>
            <person name="Gilroy R."/>
        </authorList>
    </citation>
    <scope>NUCLEOTIDE SEQUENCE</scope>
    <source>
        <strain evidence="4">ChiGjej1B1-2707</strain>
    </source>
</reference>
<feature type="region of interest" description="Disordered" evidence="1">
    <location>
        <begin position="1"/>
        <end position="36"/>
    </location>
</feature>
<comment type="caution">
    <text evidence="4">The sequence shown here is derived from an EMBL/GenBank/DDBJ whole genome shotgun (WGS) entry which is preliminary data.</text>
</comment>
<dbReference type="InterPro" id="IPR031571">
    <property type="entry name" value="RcpC_dom"/>
</dbReference>
<dbReference type="Pfam" id="PF16976">
    <property type="entry name" value="RcpC"/>
    <property type="match status" value="1"/>
</dbReference>
<keyword evidence="2" id="KW-0472">Membrane</keyword>
<dbReference type="NCBIfam" id="TIGR03177">
    <property type="entry name" value="pilus_cpaB"/>
    <property type="match status" value="1"/>
</dbReference>
<dbReference type="InterPro" id="IPR013974">
    <property type="entry name" value="SAF"/>
</dbReference>
<dbReference type="InterPro" id="IPR017592">
    <property type="entry name" value="Pilus_assmbl_Flp-typ_CpaB"/>
</dbReference>
<feature type="region of interest" description="Disordered" evidence="1">
    <location>
        <begin position="245"/>
        <end position="271"/>
    </location>
</feature>
<evidence type="ECO:0000256" key="1">
    <source>
        <dbReference type="SAM" id="MobiDB-lite"/>
    </source>
</evidence>
<accession>A0A9D1D2M8</accession>
<feature type="domain" description="SAF" evidence="3">
    <location>
        <begin position="80"/>
        <end position="142"/>
    </location>
</feature>
<dbReference type="AlphaFoldDB" id="A0A9D1D2M8"/>
<evidence type="ECO:0000259" key="3">
    <source>
        <dbReference type="SMART" id="SM00858"/>
    </source>
</evidence>
<gene>
    <name evidence="4" type="primary">cpaB</name>
    <name evidence="4" type="ORF">IAA69_03345</name>
</gene>